<dbReference type="SUPFAM" id="SSF51735">
    <property type="entry name" value="NAD(P)-binding Rossmann-fold domains"/>
    <property type="match status" value="1"/>
</dbReference>
<comment type="similarity">
    <text evidence="1">Belongs to the NAD(P)-dependent epimerase/dehydratase family.</text>
</comment>
<accession>A0A848FH67</accession>
<reference evidence="5 6" key="1">
    <citation type="submission" date="2020-04" db="EMBL/GenBank/DDBJ databases">
        <title>Azohydromonas sp. isolated from soil.</title>
        <authorList>
            <person name="Dahal R.H."/>
        </authorList>
    </citation>
    <scope>NUCLEOTIDE SEQUENCE [LARGE SCALE GENOMIC DNA]</scope>
    <source>
        <strain evidence="5 6">G-1-1-14</strain>
    </source>
</reference>
<comment type="caution">
    <text evidence="5">The sequence shown here is derived from an EMBL/GenBank/DDBJ whole genome shotgun (WGS) entry which is preliminary data.</text>
</comment>
<dbReference type="PANTHER" id="PTHR43103:SF5">
    <property type="entry name" value="4-EPIMERASE, PUTATIVE (AFU_ORTHOLOGUE AFUA_7G00360)-RELATED"/>
    <property type="match status" value="1"/>
</dbReference>
<proteinExistence type="inferred from homology"/>
<sequence>MLPDPMTPIRFGRLLLTGAAGNLGRELRPRLRRYCDTLRLSHRRDFGPAEPGEEIVLAHLENKAAMLALLEGVDAVVHMGGVSTEQPWQPILESNIVGAYNLYEAARHHRVWRIVFASSNHVTGFYRQDQVISPRDPARPDGLYGLSKAFGEDLAQLYFDRFGIETVSLRIGSSYAEPKDRRMLATWLSFDDLERLVVAALTAPVVGHSVIYGISDNATTWWDNTPARHVGYRPQDSSDTFRAAVEARQPRIDLDDPAARYQGGAFVRTGPFEDQA</sequence>
<protein>
    <submittedName>
        <fullName evidence="5">NAD(P)-dependent oxidoreductase</fullName>
    </submittedName>
</protein>
<name>A0A848FH67_9BURK</name>
<evidence type="ECO:0000256" key="1">
    <source>
        <dbReference type="ARBA" id="ARBA00007637"/>
    </source>
</evidence>
<feature type="domain" description="NAD-dependent epimerase/dehydratase" evidence="4">
    <location>
        <begin position="15"/>
        <end position="187"/>
    </location>
</feature>
<keyword evidence="2" id="KW-0560">Oxidoreductase</keyword>
<dbReference type="Gene3D" id="3.40.50.720">
    <property type="entry name" value="NAD(P)-binding Rossmann-like Domain"/>
    <property type="match status" value="1"/>
</dbReference>
<evidence type="ECO:0000313" key="6">
    <source>
        <dbReference type="Proteomes" id="UP000574067"/>
    </source>
</evidence>
<organism evidence="5 6">
    <name type="scientific">Azohydromonas caseinilytica</name>
    <dbReference type="NCBI Taxonomy" id="2728836"/>
    <lineage>
        <taxon>Bacteria</taxon>
        <taxon>Pseudomonadati</taxon>
        <taxon>Pseudomonadota</taxon>
        <taxon>Betaproteobacteria</taxon>
        <taxon>Burkholderiales</taxon>
        <taxon>Sphaerotilaceae</taxon>
        <taxon>Azohydromonas</taxon>
    </lineage>
</organism>
<dbReference type="GO" id="GO:0016491">
    <property type="term" value="F:oxidoreductase activity"/>
    <property type="evidence" value="ECO:0007669"/>
    <property type="project" value="UniProtKB-KW"/>
</dbReference>
<dbReference type="Pfam" id="PF01370">
    <property type="entry name" value="Epimerase"/>
    <property type="match status" value="1"/>
</dbReference>
<evidence type="ECO:0000256" key="2">
    <source>
        <dbReference type="ARBA" id="ARBA00023002"/>
    </source>
</evidence>
<dbReference type="InterPro" id="IPR001509">
    <property type="entry name" value="Epimerase_deHydtase"/>
</dbReference>
<dbReference type="AlphaFoldDB" id="A0A848FH67"/>
<dbReference type="InterPro" id="IPR036291">
    <property type="entry name" value="NAD(P)-bd_dom_sf"/>
</dbReference>
<keyword evidence="3" id="KW-0520">NAD</keyword>
<evidence type="ECO:0000313" key="5">
    <source>
        <dbReference type="EMBL" id="NML18818.1"/>
    </source>
</evidence>
<keyword evidence="6" id="KW-1185">Reference proteome</keyword>
<dbReference type="CDD" id="cd08946">
    <property type="entry name" value="SDR_e"/>
    <property type="match status" value="1"/>
</dbReference>
<dbReference type="Proteomes" id="UP000574067">
    <property type="component" value="Unassembled WGS sequence"/>
</dbReference>
<evidence type="ECO:0000256" key="3">
    <source>
        <dbReference type="ARBA" id="ARBA00023027"/>
    </source>
</evidence>
<dbReference type="PANTHER" id="PTHR43103">
    <property type="entry name" value="NUCLEOSIDE-DIPHOSPHATE-SUGAR EPIMERASE"/>
    <property type="match status" value="1"/>
</dbReference>
<evidence type="ECO:0000259" key="4">
    <source>
        <dbReference type="Pfam" id="PF01370"/>
    </source>
</evidence>
<dbReference type="EMBL" id="JABBFW010000041">
    <property type="protein sequence ID" value="NML18818.1"/>
    <property type="molecule type" value="Genomic_DNA"/>
</dbReference>
<gene>
    <name evidence="5" type="ORF">HHL10_27995</name>
</gene>